<evidence type="ECO:0000256" key="2">
    <source>
        <dbReference type="ARBA" id="ARBA00022737"/>
    </source>
</evidence>
<dbReference type="InterPro" id="IPR036322">
    <property type="entry name" value="WD40_repeat_dom_sf"/>
</dbReference>
<dbReference type="SUPFAM" id="SSF50978">
    <property type="entry name" value="WD40 repeat-like"/>
    <property type="match status" value="1"/>
</dbReference>
<evidence type="ECO:0000256" key="3">
    <source>
        <dbReference type="PROSITE-ProRule" id="PRU00221"/>
    </source>
</evidence>
<dbReference type="Proteomes" id="UP001377567">
    <property type="component" value="Unassembled WGS sequence"/>
</dbReference>
<keyword evidence="5" id="KW-1185">Reference proteome</keyword>
<reference evidence="4 5" key="1">
    <citation type="journal article" date="2023" name="Elife">
        <title>Identification of key yeast species and microbe-microbe interactions impacting larval growth of Drosophila in the wild.</title>
        <authorList>
            <person name="Mure A."/>
            <person name="Sugiura Y."/>
            <person name="Maeda R."/>
            <person name="Honda K."/>
            <person name="Sakurai N."/>
            <person name="Takahashi Y."/>
            <person name="Watada M."/>
            <person name="Katoh T."/>
            <person name="Gotoh A."/>
            <person name="Gotoh Y."/>
            <person name="Taniguchi I."/>
            <person name="Nakamura K."/>
            <person name="Hayashi T."/>
            <person name="Katayama T."/>
            <person name="Uemura T."/>
            <person name="Hattori Y."/>
        </authorList>
    </citation>
    <scope>NUCLEOTIDE SEQUENCE [LARGE SCALE GENOMIC DNA]</scope>
    <source>
        <strain evidence="4 5">KH-74</strain>
    </source>
</reference>
<comment type="caution">
    <text evidence="4">The sequence shown here is derived from an EMBL/GenBank/DDBJ whole genome shotgun (WGS) entry which is preliminary data.</text>
</comment>
<sequence>MSSAVEEKQVVDVHEQEASQNKISNEEFKIWKKAVPTFYKHISTFKPRFAKNVSHQNKLHQTVIFTDKIFPDRAQGTLTTSVLYALGSSIYEVDVVLPLGVHLDGADGAVSTQPMYESFLRTFEETQFEPKWTVGNDTVEKLVLLNSNGIKFAALTTQGAVMWFKDEISTPQSQCLPDSVENGAKTTVDFDVSTDMTTVLLVSSSSKEDETQKVTTSTTVKIIDNKDTVGEVKRIIKISDIPEQCISCSFLSGADVAALCFADGSIRLWDLTKSLDTPAWNLTDAVDGKLTLLKVSGLVPTLFATGSDNGTVKLWDWRTLQSHSVIDVGKTASVDEKKLHELVKLTHYESDPVVDIIFSETSACKLISVGATGNVYHWDLSFVFSQELTDDDDDESFDDAVLESECLSFYHTGGCRRAIGSGSSSQRNRVASDAIIDDLTCCVDADGLLSVYIPFTARIESDATE</sequence>
<dbReference type="Gene3D" id="2.130.10.10">
    <property type="entry name" value="YVTN repeat-like/Quinoprotein amine dehydrogenase"/>
    <property type="match status" value="1"/>
</dbReference>
<name>A0AAV5RZ47_MAUHU</name>
<keyword evidence="1 3" id="KW-0853">WD repeat</keyword>
<proteinExistence type="predicted"/>
<protein>
    <submittedName>
        <fullName evidence="4">Uncharacterized protein</fullName>
    </submittedName>
</protein>
<feature type="repeat" description="WD" evidence="3">
    <location>
        <begin position="302"/>
        <end position="325"/>
    </location>
</feature>
<dbReference type="AlphaFoldDB" id="A0AAV5RZ47"/>
<accession>A0AAV5RZ47</accession>
<evidence type="ECO:0000256" key="1">
    <source>
        <dbReference type="ARBA" id="ARBA00022574"/>
    </source>
</evidence>
<dbReference type="EMBL" id="BTGD01000010">
    <property type="protein sequence ID" value="GMM56894.1"/>
    <property type="molecule type" value="Genomic_DNA"/>
</dbReference>
<dbReference type="SMART" id="SM00320">
    <property type="entry name" value="WD40"/>
    <property type="match status" value="3"/>
</dbReference>
<keyword evidence="2" id="KW-0677">Repeat</keyword>
<dbReference type="InterPro" id="IPR050459">
    <property type="entry name" value="WD_repeat_RBAP46/RBAP48/MSI1"/>
</dbReference>
<dbReference type="InterPro" id="IPR015943">
    <property type="entry name" value="WD40/YVTN_repeat-like_dom_sf"/>
</dbReference>
<evidence type="ECO:0000313" key="5">
    <source>
        <dbReference type="Proteomes" id="UP001377567"/>
    </source>
</evidence>
<dbReference type="PROSITE" id="PS50082">
    <property type="entry name" value="WD_REPEATS_2"/>
    <property type="match status" value="1"/>
</dbReference>
<gene>
    <name evidence="4" type="ORF">DAKH74_035100</name>
</gene>
<organism evidence="4 5">
    <name type="scientific">Maudiozyma humilis</name>
    <name type="common">Sour dough yeast</name>
    <name type="synonym">Kazachstania humilis</name>
    <dbReference type="NCBI Taxonomy" id="51915"/>
    <lineage>
        <taxon>Eukaryota</taxon>
        <taxon>Fungi</taxon>
        <taxon>Dikarya</taxon>
        <taxon>Ascomycota</taxon>
        <taxon>Saccharomycotina</taxon>
        <taxon>Saccharomycetes</taxon>
        <taxon>Saccharomycetales</taxon>
        <taxon>Saccharomycetaceae</taxon>
        <taxon>Maudiozyma</taxon>
    </lineage>
</organism>
<dbReference type="InterPro" id="IPR001680">
    <property type="entry name" value="WD40_rpt"/>
</dbReference>
<evidence type="ECO:0000313" key="4">
    <source>
        <dbReference type="EMBL" id="GMM56894.1"/>
    </source>
</evidence>
<dbReference type="PANTHER" id="PTHR22850">
    <property type="entry name" value="WD40 REPEAT FAMILY"/>
    <property type="match status" value="1"/>
</dbReference>